<keyword evidence="6" id="KW-1185">Reference proteome</keyword>
<keyword evidence="2" id="KW-0238">DNA-binding</keyword>
<dbReference type="GO" id="GO:0003700">
    <property type="term" value="F:DNA-binding transcription factor activity"/>
    <property type="evidence" value="ECO:0007669"/>
    <property type="project" value="InterPro"/>
</dbReference>
<dbReference type="InterPro" id="IPR011711">
    <property type="entry name" value="GntR_C"/>
</dbReference>
<dbReference type="PANTHER" id="PTHR43537:SF20">
    <property type="entry name" value="HTH-TYPE TRANSCRIPTIONAL REPRESSOR GLAR"/>
    <property type="match status" value="1"/>
</dbReference>
<dbReference type="PANTHER" id="PTHR43537">
    <property type="entry name" value="TRANSCRIPTIONAL REGULATOR, GNTR FAMILY"/>
    <property type="match status" value="1"/>
</dbReference>
<sequence length="224" mass="25437">MTDLSSALDTAGEAAYRAIRHDIIFGKLQPGARLKLERLRAPYRASVSTLRETLNRLSSERLVLAEGQRGFEVAPVSQDHFREVAALRELLESHAMRESFERGDVEWESRVLAAHHKLARMEVRMESGDRSGTEDWKRYDREFHAALISACGSVELMAAHRQIFDHYLRYQIIAVIYRGGEASGEHRQLLEFALERDHAQASQVLGRHIGACVEHTVRHGLLVT</sequence>
<dbReference type="Proteomes" id="UP000321389">
    <property type="component" value="Chromosome"/>
</dbReference>
<dbReference type="InterPro" id="IPR036390">
    <property type="entry name" value="WH_DNA-bd_sf"/>
</dbReference>
<reference evidence="5" key="1">
    <citation type="submission" date="2020-04" db="EMBL/GenBank/DDBJ databases">
        <title>Nitratireductor sp. nov. isolated from mangrove soil.</title>
        <authorList>
            <person name="Ye Y."/>
        </authorList>
    </citation>
    <scope>NUCLEOTIDE SEQUENCE</scope>
    <source>
        <strain evidence="5">SY7</strain>
    </source>
</reference>
<dbReference type="InterPro" id="IPR036388">
    <property type="entry name" value="WH-like_DNA-bd_sf"/>
</dbReference>
<dbReference type="Gene3D" id="1.10.10.10">
    <property type="entry name" value="Winged helix-like DNA-binding domain superfamily/Winged helix DNA-binding domain"/>
    <property type="match status" value="1"/>
</dbReference>
<dbReference type="GO" id="GO:0003677">
    <property type="term" value="F:DNA binding"/>
    <property type="evidence" value="ECO:0007669"/>
    <property type="project" value="UniProtKB-KW"/>
</dbReference>
<evidence type="ECO:0000256" key="2">
    <source>
        <dbReference type="ARBA" id="ARBA00023125"/>
    </source>
</evidence>
<keyword evidence="3" id="KW-0804">Transcription</keyword>
<dbReference type="InterPro" id="IPR008920">
    <property type="entry name" value="TF_FadR/GntR_C"/>
</dbReference>
<dbReference type="KEGG" id="niy:FQ775_15030"/>
<dbReference type="SMART" id="SM00345">
    <property type="entry name" value="HTH_GNTR"/>
    <property type="match status" value="1"/>
</dbReference>
<feature type="domain" description="HTH gntR-type" evidence="4">
    <location>
        <begin position="9"/>
        <end position="76"/>
    </location>
</feature>
<dbReference type="Pfam" id="PF07729">
    <property type="entry name" value="FCD"/>
    <property type="match status" value="1"/>
</dbReference>
<dbReference type="InterPro" id="IPR000524">
    <property type="entry name" value="Tscrpt_reg_HTH_GntR"/>
</dbReference>
<dbReference type="PROSITE" id="PS50949">
    <property type="entry name" value="HTH_GNTR"/>
    <property type="match status" value="1"/>
</dbReference>
<dbReference type="EMBL" id="CP042301">
    <property type="protein sequence ID" value="QDZ01584.1"/>
    <property type="molecule type" value="Genomic_DNA"/>
</dbReference>
<dbReference type="Gene3D" id="1.20.120.530">
    <property type="entry name" value="GntR ligand-binding domain-like"/>
    <property type="match status" value="1"/>
</dbReference>
<dbReference type="SUPFAM" id="SSF46785">
    <property type="entry name" value="Winged helix' DNA-binding domain"/>
    <property type="match status" value="1"/>
</dbReference>
<accession>A0A5B8L0Q3</accession>
<dbReference type="SMART" id="SM00895">
    <property type="entry name" value="FCD"/>
    <property type="match status" value="1"/>
</dbReference>
<evidence type="ECO:0000256" key="1">
    <source>
        <dbReference type="ARBA" id="ARBA00023015"/>
    </source>
</evidence>
<gene>
    <name evidence="5" type="ORF">FQ775_15030</name>
</gene>
<organism evidence="5 6">
    <name type="scientific">Nitratireductor mangrovi</name>
    <dbReference type="NCBI Taxonomy" id="2599600"/>
    <lineage>
        <taxon>Bacteria</taxon>
        <taxon>Pseudomonadati</taxon>
        <taxon>Pseudomonadota</taxon>
        <taxon>Alphaproteobacteria</taxon>
        <taxon>Hyphomicrobiales</taxon>
        <taxon>Phyllobacteriaceae</taxon>
        <taxon>Nitratireductor</taxon>
    </lineage>
</organism>
<protein>
    <submittedName>
        <fullName evidence="5">GntR family transcriptional regulator</fullName>
    </submittedName>
</protein>
<evidence type="ECO:0000259" key="4">
    <source>
        <dbReference type="PROSITE" id="PS50949"/>
    </source>
</evidence>
<evidence type="ECO:0000313" key="5">
    <source>
        <dbReference type="EMBL" id="QDZ01584.1"/>
    </source>
</evidence>
<dbReference type="AlphaFoldDB" id="A0A5B8L0Q3"/>
<proteinExistence type="predicted"/>
<dbReference type="RefSeq" id="WP_146300225.1">
    <property type="nucleotide sequence ID" value="NZ_CP042301.2"/>
</dbReference>
<evidence type="ECO:0000256" key="3">
    <source>
        <dbReference type="ARBA" id="ARBA00023163"/>
    </source>
</evidence>
<dbReference type="SUPFAM" id="SSF48008">
    <property type="entry name" value="GntR ligand-binding domain-like"/>
    <property type="match status" value="1"/>
</dbReference>
<evidence type="ECO:0000313" key="6">
    <source>
        <dbReference type="Proteomes" id="UP000321389"/>
    </source>
</evidence>
<dbReference type="Pfam" id="PF00392">
    <property type="entry name" value="GntR"/>
    <property type="match status" value="1"/>
</dbReference>
<name>A0A5B8L0Q3_9HYPH</name>
<dbReference type="OrthoDB" id="8680240at2"/>
<keyword evidence="1" id="KW-0805">Transcription regulation</keyword>